<proteinExistence type="predicted"/>
<feature type="transmembrane region" description="Helical" evidence="8">
    <location>
        <begin position="264"/>
        <end position="282"/>
    </location>
</feature>
<dbReference type="InterPro" id="IPR013426">
    <property type="entry name" value="EpsH-like"/>
</dbReference>
<feature type="transmembrane region" description="Helical" evidence="8">
    <location>
        <begin position="50"/>
        <end position="66"/>
    </location>
</feature>
<feature type="transmembrane region" description="Helical" evidence="8">
    <location>
        <begin position="16"/>
        <end position="38"/>
    </location>
</feature>
<name>A0A3B0XBN2_9ZZZZ</name>
<keyword evidence="5" id="KW-0378">Hydrolase</keyword>
<feature type="transmembrane region" description="Helical" evidence="8">
    <location>
        <begin position="107"/>
        <end position="123"/>
    </location>
</feature>
<evidence type="ECO:0000256" key="5">
    <source>
        <dbReference type="ARBA" id="ARBA00022801"/>
    </source>
</evidence>
<comment type="subcellular location">
    <subcellularLocation>
        <location evidence="1">Cell membrane</location>
        <topology evidence="1">Multi-pass membrane protein</topology>
    </subcellularLocation>
</comment>
<feature type="transmembrane region" description="Helical" evidence="8">
    <location>
        <begin position="221"/>
        <end position="244"/>
    </location>
</feature>
<dbReference type="NCBIfam" id="TIGR02914">
    <property type="entry name" value="EpsI_fam"/>
    <property type="match status" value="1"/>
</dbReference>
<sequence length="530" mass="60372">MMVNQEDRVVIYRDSIWTWLLLLAMLTLLVAMSVDALAEMLRFWETREEYSHGYLIPVISVFLIWQKKEQLEARSFQGAWSGVVVIALGVILILLGNLSTISTISQYGFVISIFGIVLSYVGIKQVKIIFVPLLFLLFMVPLPGFFLNNLSAELQLISSQLGVFVIRLFNISVYLEGNVIDLGTYKLQVVEACSGLNYLFPLMTLAFIASYFYQAVFWKRLVIFLSSIPVTIFMNSFRIGVIGVLVEYWGPSQAEGFLHDFEGWIIFMLCTAILIAEMWLLNKLGNDSRPLREVFGVELPEPTNKDADIHTRKIPKAYVGSLVILLVVGMASLLLERPENIDPPDRKVFSEFPDMLDTWKGKQGYIEQIYLDVLKLTDYMMRDYVDSTNGKRVNFYSAYYASQKSGSSAHSPKSCIPGGGWRISSFGEYPVEGIDVEGVPLVVNRLVIQKGESKQLVYYWFQQRGRIITNEYMVKWYLFWDSLTKNRTDGALIRITALLSANDDIARADQHIKAFIVQMNKEIGHYIPGK</sequence>
<evidence type="ECO:0000256" key="8">
    <source>
        <dbReference type="SAM" id="Phobius"/>
    </source>
</evidence>
<evidence type="ECO:0000259" key="9">
    <source>
        <dbReference type="Pfam" id="PF11984"/>
    </source>
</evidence>
<dbReference type="InterPro" id="IPR014263">
    <property type="entry name" value="Methanolan_biosynth_EpsI"/>
</dbReference>
<dbReference type="Pfam" id="PF11984">
    <property type="entry name" value="DUF3485"/>
    <property type="match status" value="1"/>
</dbReference>
<evidence type="ECO:0000256" key="6">
    <source>
        <dbReference type="ARBA" id="ARBA00022989"/>
    </source>
</evidence>
<dbReference type="NCBIfam" id="TIGR04178">
    <property type="entry name" value="exo_archaeo"/>
    <property type="match status" value="1"/>
</dbReference>
<evidence type="ECO:0000256" key="4">
    <source>
        <dbReference type="ARBA" id="ARBA00022692"/>
    </source>
</evidence>
<dbReference type="NCBIfam" id="TIGR02602">
    <property type="entry name" value="8TM_EpsH"/>
    <property type="match status" value="1"/>
</dbReference>
<dbReference type="InterPro" id="IPR026491">
    <property type="entry name" value="ExosortD_VPLPA"/>
</dbReference>
<dbReference type="GO" id="GO:0008233">
    <property type="term" value="F:peptidase activity"/>
    <property type="evidence" value="ECO:0007669"/>
    <property type="project" value="UniProtKB-KW"/>
</dbReference>
<keyword evidence="10" id="KW-0132">Cell division</keyword>
<feature type="domain" description="Methanolan biosynthesis EpsI" evidence="9">
    <location>
        <begin position="322"/>
        <end position="523"/>
    </location>
</feature>
<feature type="transmembrane region" description="Helical" evidence="8">
    <location>
        <begin position="78"/>
        <end position="95"/>
    </location>
</feature>
<keyword evidence="4 8" id="KW-0812">Transmembrane</keyword>
<keyword evidence="6 8" id="KW-1133">Transmembrane helix</keyword>
<organism evidence="10">
    <name type="scientific">hydrothermal vent metagenome</name>
    <dbReference type="NCBI Taxonomy" id="652676"/>
    <lineage>
        <taxon>unclassified sequences</taxon>
        <taxon>metagenomes</taxon>
        <taxon>ecological metagenomes</taxon>
    </lineage>
</organism>
<reference evidence="10" key="1">
    <citation type="submission" date="2018-06" db="EMBL/GenBank/DDBJ databases">
        <authorList>
            <person name="Zhirakovskaya E."/>
        </authorList>
    </citation>
    <scope>NUCLEOTIDE SEQUENCE</scope>
</reference>
<evidence type="ECO:0000256" key="7">
    <source>
        <dbReference type="ARBA" id="ARBA00023136"/>
    </source>
</evidence>
<dbReference type="EMBL" id="UOFI01000069">
    <property type="protein sequence ID" value="VAW65688.1"/>
    <property type="molecule type" value="Genomic_DNA"/>
</dbReference>
<feature type="transmembrane region" description="Helical" evidence="8">
    <location>
        <begin position="317"/>
        <end position="335"/>
    </location>
</feature>
<evidence type="ECO:0000256" key="3">
    <source>
        <dbReference type="ARBA" id="ARBA00022670"/>
    </source>
</evidence>
<dbReference type="GO" id="GO:0006508">
    <property type="term" value="P:proteolysis"/>
    <property type="evidence" value="ECO:0007669"/>
    <property type="project" value="UniProtKB-KW"/>
</dbReference>
<accession>A0A3B0XBN2</accession>
<keyword evidence="10" id="KW-0131">Cell cycle</keyword>
<evidence type="ECO:0000256" key="2">
    <source>
        <dbReference type="ARBA" id="ARBA00022475"/>
    </source>
</evidence>
<evidence type="ECO:0000256" key="1">
    <source>
        <dbReference type="ARBA" id="ARBA00004651"/>
    </source>
</evidence>
<dbReference type="GO" id="GO:0005886">
    <property type="term" value="C:plasma membrane"/>
    <property type="evidence" value="ECO:0007669"/>
    <property type="project" value="UniProtKB-SubCell"/>
</dbReference>
<gene>
    <name evidence="10" type="ORF">MNBD_GAMMA09-3261</name>
</gene>
<dbReference type="InterPro" id="IPR026392">
    <property type="entry name" value="Exo/Archaeosortase_dom"/>
</dbReference>
<keyword evidence="2" id="KW-1003">Cell membrane</keyword>
<dbReference type="AlphaFoldDB" id="A0A3B0XBN2"/>
<keyword evidence="7 8" id="KW-0472">Membrane</keyword>
<dbReference type="Pfam" id="PF09721">
    <property type="entry name" value="Exosortase_EpsH"/>
    <property type="match status" value="1"/>
</dbReference>
<feature type="transmembrane region" description="Helical" evidence="8">
    <location>
        <begin position="154"/>
        <end position="175"/>
    </location>
</feature>
<dbReference type="NCBIfam" id="TIGR04152">
    <property type="entry name" value="exosort_VPLPA"/>
    <property type="match status" value="1"/>
</dbReference>
<evidence type="ECO:0000313" key="10">
    <source>
        <dbReference type="EMBL" id="VAW65688.1"/>
    </source>
</evidence>
<keyword evidence="3" id="KW-0645">Protease</keyword>
<dbReference type="GO" id="GO:0051301">
    <property type="term" value="P:cell division"/>
    <property type="evidence" value="ECO:0007669"/>
    <property type="project" value="UniProtKB-KW"/>
</dbReference>
<dbReference type="InterPro" id="IPR019127">
    <property type="entry name" value="Exosortase"/>
</dbReference>
<protein>
    <submittedName>
        <fullName evidence="10">Cell division protein FtsW</fullName>
    </submittedName>
</protein>
<feature type="transmembrane region" description="Helical" evidence="8">
    <location>
        <begin position="129"/>
        <end position="147"/>
    </location>
</feature>
<feature type="transmembrane region" description="Helical" evidence="8">
    <location>
        <begin position="195"/>
        <end position="214"/>
    </location>
</feature>